<accession>A0A183FLT6</accession>
<keyword evidence="7" id="KW-0333">Golgi apparatus</keyword>
<dbReference type="EMBL" id="UZAH01026104">
    <property type="protein sequence ID" value="VDO75634.1"/>
    <property type="molecule type" value="Genomic_DNA"/>
</dbReference>
<evidence type="ECO:0000313" key="14">
    <source>
        <dbReference type="WBParaSite" id="HPBE_0000826401-mRNA-1"/>
    </source>
</evidence>
<dbReference type="PANTHER" id="PTHR21614">
    <property type="entry name" value="SHORT COILED COIL PROTEIN"/>
    <property type="match status" value="1"/>
</dbReference>
<dbReference type="Gene3D" id="1.20.5.170">
    <property type="match status" value="1"/>
</dbReference>
<evidence type="ECO:0000256" key="5">
    <source>
        <dbReference type="ARBA" id="ARBA00010880"/>
    </source>
</evidence>
<dbReference type="PANTHER" id="PTHR21614:SF0">
    <property type="entry name" value="GEO08385P1"/>
    <property type="match status" value="1"/>
</dbReference>
<dbReference type="Pfam" id="PF10224">
    <property type="entry name" value="DUF2205"/>
    <property type="match status" value="1"/>
</dbReference>
<dbReference type="OrthoDB" id="2163284at2759"/>
<dbReference type="GO" id="GO:0005829">
    <property type="term" value="C:cytosol"/>
    <property type="evidence" value="ECO:0007669"/>
    <property type="project" value="UniProtKB-SubCell"/>
</dbReference>
<protein>
    <submittedName>
        <fullName evidence="14">Short coiled-coil protein</fullName>
    </submittedName>
</protein>
<dbReference type="WBParaSite" id="HPBE_0000826401-mRNA-1">
    <property type="protein sequence ID" value="HPBE_0000826401-mRNA-1"/>
    <property type="gene ID" value="HPBE_0000826401"/>
</dbReference>
<dbReference type="GO" id="GO:0000139">
    <property type="term" value="C:Golgi membrane"/>
    <property type="evidence" value="ECO:0007669"/>
    <property type="project" value="UniProtKB-SubCell"/>
</dbReference>
<evidence type="ECO:0000256" key="8">
    <source>
        <dbReference type="ARBA" id="ARBA00023054"/>
    </source>
</evidence>
<dbReference type="InterPro" id="IPR019357">
    <property type="entry name" value="SCOC"/>
</dbReference>
<keyword evidence="13" id="KW-1185">Reference proteome</keyword>
<reference evidence="14" key="2">
    <citation type="submission" date="2019-09" db="UniProtKB">
        <authorList>
            <consortium name="WormBaseParasite"/>
        </authorList>
    </citation>
    <scope>IDENTIFICATION</scope>
</reference>
<evidence type="ECO:0000256" key="3">
    <source>
        <dbReference type="ARBA" id="ARBA00004514"/>
    </source>
</evidence>
<name>A0A183FLT6_HELPZ</name>
<keyword evidence="6" id="KW-0963">Cytoplasm</keyword>
<sequence length="87" mass="9631">MQDLPSANSQDIPLVDDDDVISVVGGSGTPRPAQPLPREEPSKEEKARLISQVLELQNTLVDLSRRVDSVKEECLKLHSENIYYLGS</sequence>
<keyword evidence="8 10" id="KW-0175">Coiled coil</keyword>
<comment type="subcellular location">
    <subcellularLocation>
        <location evidence="3">Cytoplasm</location>
        <location evidence="3">Cytosol</location>
    </subcellularLocation>
    <subcellularLocation>
        <location evidence="2">Golgi apparatus membrane</location>
        <topology evidence="2">Peripheral membrane protein</topology>
        <orientation evidence="2">Cytoplasmic side</orientation>
    </subcellularLocation>
    <subcellularLocation>
        <location evidence="4">Golgi apparatus</location>
        <location evidence="4">trans-Golgi network</location>
    </subcellularLocation>
</comment>
<feature type="coiled-coil region" evidence="10">
    <location>
        <begin position="46"/>
        <end position="73"/>
    </location>
</feature>
<evidence type="ECO:0000256" key="1">
    <source>
        <dbReference type="ARBA" id="ARBA00002743"/>
    </source>
</evidence>
<evidence type="ECO:0000256" key="10">
    <source>
        <dbReference type="SAM" id="Coils"/>
    </source>
</evidence>
<proteinExistence type="inferred from homology"/>
<accession>A0A3P7YU76</accession>
<evidence type="ECO:0000256" key="2">
    <source>
        <dbReference type="ARBA" id="ARBA00004255"/>
    </source>
</evidence>
<gene>
    <name evidence="12" type="ORF">HPBE_LOCUS8265</name>
</gene>
<comment type="similarity">
    <text evidence="5">Belongs to the SCOC family.</text>
</comment>
<reference evidence="12 13" key="1">
    <citation type="submission" date="2018-11" db="EMBL/GenBank/DDBJ databases">
        <authorList>
            <consortium name="Pathogen Informatics"/>
        </authorList>
    </citation>
    <scope>NUCLEOTIDE SEQUENCE [LARGE SCALE GENOMIC DNA]</scope>
</reference>
<evidence type="ECO:0000256" key="11">
    <source>
        <dbReference type="SAM" id="MobiDB-lite"/>
    </source>
</evidence>
<keyword evidence="9" id="KW-0472">Membrane</keyword>
<dbReference type="AlphaFoldDB" id="A0A183FLT6"/>
<dbReference type="GO" id="GO:0005802">
    <property type="term" value="C:trans-Golgi network"/>
    <property type="evidence" value="ECO:0007669"/>
    <property type="project" value="TreeGrafter"/>
</dbReference>
<evidence type="ECO:0000256" key="6">
    <source>
        <dbReference type="ARBA" id="ARBA00022490"/>
    </source>
</evidence>
<feature type="region of interest" description="Disordered" evidence="11">
    <location>
        <begin position="23"/>
        <end position="45"/>
    </location>
</feature>
<organism evidence="13 14">
    <name type="scientific">Heligmosomoides polygyrus</name>
    <name type="common">Parasitic roundworm</name>
    <dbReference type="NCBI Taxonomy" id="6339"/>
    <lineage>
        <taxon>Eukaryota</taxon>
        <taxon>Metazoa</taxon>
        <taxon>Ecdysozoa</taxon>
        <taxon>Nematoda</taxon>
        <taxon>Chromadorea</taxon>
        <taxon>Rhabditida</taxon>
        <taxon>Rhabditina</taxon>
        <taxon>Rhabditomorpha</taxon>
        <taxon>Strongyloidea</taxon>
        <taxon>Heligmosomidae</taxon>
        <taxon>Heligmosomoides</taxon>
    </lineage>
</organism>
<evidence type="ECO:0000256" key="7">
    <source>
        <dbReference type="ARBA" id="ARBA00023034"/>
    </source>
</evidence>
<evidence type="ECO:0000313" key="12">
    <source>
        <dbReference type="EMBL" id="VDO75634.1"/>
    </source>
</evidence>
<dbReference type="Proteomes" id="UP000050761">
    <property type="component" value="Unassembled WGS sequence"/>
</dbReference>
<comment type="function">
    <text evidence="1">Positive regulator of amino acid starvation-induced autophagy.</text>
</comment>
<evidence type="ECO:0000256" key="9">
    <source>
        <dbReference type="ARBA" id="ARBA00023136"/>
    </source>
</evidence>
<evidence type="ECO:0000313" key="13">
    <source>
        <dbReference type="Proteomes" id="UP000050761"/>
    </source>
</evidence>
<evidence type="ECO:0000256" key="4">
    <source>
        <dbReference type="ARBA" id="ARBA00004601"/>
    </source>
</evidence>